<evidence type="ECO:0000256" key="1">
    <source>
        <dbReference type="ARBA" id="ARBA00023004"/>
    </source>
</evidence>
<reference evidence="3" key="1">
    <citation type="submission" date="2020-08" db="EMBL/GenBank/DDBJ databases">
        <title>Lewinella bacteria from marine environments.</title>
        <authorList>
            <person name="Zhong Y."/>
        </authorList>
    </citation>
    <scope>NUCLEOTIDE SEQUENCE</scope>
    <source>
        <strain evidence="3">KCTC 42187</strain>
    </source>
</reference>
<dbReference type="SUPFAM" id="SSF50037">
    <property type="entry name" value="C-terminal domain of transcriptional repressors"/>
    <property type="match status" value="1"/>
</dbReference>
<dbReference type="SMART" id="SM00899">
    <property type="entry name" value="FeoA"/>
    <property type="match status" value="1"/>
</dbReference>
<accession>A0A923PK36</accession>
<evidence type="ECO:0000259" key="2">
    <source>
        <dbReference type="SMART" id="SM00899"/>
    </source>
</evidence>
<sequence>MPFPRLTAAVHFTAGMSGIIDRFTNEDLAGKLLDIGVRPGSRLRIVRSSPFGSCWYVKIDRHCLALRKQELACIMIK</sequence>
<dbReference type="Gene3D" id="2.30.30.90">
    <property type="match status" value="1"/>
</dbReference>
<dbReference type="GO" id="GO:0046914">
    <property type="term" value="F:transition metal ion binding"/>
    <property type="evidence" value="ECO:0007669"/>
    <property type="project" value="InterPro"/>
</dbReference>
<gene>
    <name evidence="3" type="ORF">H9S92_01195</name>
</gene>
<dbReference type="InterPro" id="IPR008988">
    <property type="entry name" value="Transcriptional_repressor_C"/>
</dbReference>
<dbReference type="EMBL" id="JACSIT010000037">
    <property type="protein sequence ID" value="MBC6992764.1"/>
    <property type="molecule type" value="Genomic_DNA"/>
</dbReference>
<keyword evidence="4" id="KW-1185">Reference proteome</keyword>
<dbReference type="InterPro" id="IPR038157">
    <property type="entry name" value="FeoA_core_dom"/>
</dbReference>
<protein>
    <submittedName>
        <fullName evidence="3">Ferrous iron transport protein A</fullName>
    </submittedName>
</protein>
<evidence type="ECO:0000313" key="4">
    <source>
        <dbReference type="Proteomes" id="UP000650081"/>
    </source>
</evidence>
<proteinExistence type="predicted"/>
<dbReference type="RefSeq" id="WP_187464900.1">
    <property type="nucleotide sequence ID" value="NZ_JACSIT010000037.1"/>
</dbReference>
<keyword evidence="1" id="KW-0408">Iron</keyword>
<organism evidence="3 4">
    <name type="scientific">Neolewinella lacunae</name>
    <dbReference type="NCBI Taxonomy" id="1517758"/>
    <lineage>
        <taxon>Bacteria</taxon>
        <taxon>Pseudomonadati</taxon>
        <taxon>Bacteroidota</taxon>
        <taxon>Saprospiria</taxon>
        <taxon>Saprospirales</taxon>
        <taxon>Lewinellaceae</taxon>
        <taxon>Neolewinella</taxon>
    </lineage>
</organism>
<dbReference type="Proteomes" id="UP000650081">
    <property type="component" value="Unassembled WGS sequence"/>
</dbReference>
<comment type="caution">
    <text evidence="3">The sequence shown here is derived from an EMBL/GenBank/DDBJ whole genome shotgun (WGS) entry which is preliminary data.</text>
</comment>
<feature type="domain" description="Ferrous iron transporter FeoA-like" evidence="2">
    <location>
        <begin position="7"/>
        <end position="77"/>
    </location>
</feature>
<dbReference type="InterPro" id="IPR007167">
    <property type="entry name" value="Fe-transptr_FeoA-like"/>
</dbReference>
<dbReference type="Pfam" id="PF04023">
    <property type="entry name" value="FeoA"/>
    <property type="match status" value="1"/>
</dbReference>
<dbReference type="AlphaFoldDB" id="A0A923PK36"/>
<name>A0A923PK36_9BACT</name>
<evidence type="ECO:0000313" key="3">
    <source>
        <dbReference type="EMBL" id="MBC6992764.1"/>
    </source>
</evidence>